<keyword evidence="2 5" id="KW-0863">Zinc-finger</keyword>
<organism evidence="7 8">
    <name type="scientific">Callosobruchus maculatus</name>
    <name type="common">Southern cowpea weevil</name>
    <name type="synonym">Pulse bruchid</name>
    <dbReference type="NCBI Taxonomy" id="64391"/>
    <lineage>
        <taxon>Eukaryota</taxon>
        <taxon>Metazoa</taxon>
        <taxon>Ecdysozoa</taxon>
        <taxon>Arthropoda</taxon>
        <taxon>Hexapoda</taxon>
        <taxon>Insecta</taxon>
        <taxon>Pterygota</taxon>
        <taxon>Neoptera</taxon>
        <taxon>Endopterygota</taxon>
        <taxon>Coleoptera</taxon>
        <taxon>Polyphaga</taxon>
        <taxon>Cucujiformia</taxon>
        <taxon>Chrysomeloidea</taxon>
        <taxon>Chrysomelidae</taxon>
        <taxon>Bruchinae</taxon>
        <taxon>Bruchini</taxon>
        <taxon>Callosobruchus</taxon>
    </lineage>
</organism>
<keyword evidence="3" id="KW-0862">Zinc</keyword>
<evidence type="ECO:0000256" key="3">
    <source>
        <dbReference type="ARBA" id="ARBA00022833"/>
    </source>
</evidence>
<dbReference type="PROSITE" id="PS50950">
    <property type="entry name" value="ZF_THAP"/>
    <property type="match status" value="1"/>
</dbReference>
<protein>
    <recommendedName>
        <fullName evidence="6">THAP-type domain-containing protein</fullName>
    </recommendedName>
</protein>
<feature type="domain" description="THAP-type" evidence="6">
    <location>
        <begin position="1"/>
        <end position="91"/>
    </location>
</feature>
<dbReference type="Pfam" id="PF05485">
    <property type="entry name" value="THAP"/>
    <property type="match status" value="1"/>
</dbReference>
<evidence type="ECO:0000256" key="4">
    <source>
        <dbReference type="ARBA" id="ARBA00023125"/>
    </source>
</evidence>
<dbReference type="Proteomes" id="UP000410492">
    <property type="component" value="Unassembled WGS sequence"/>
</dbReference>
<evidence type="ECO:0000256" key="1">
    <source>
        <dbReference type="ARBA" id="ARBA00022723"/>
    </source>
</evidence>
<evidence type="ECO:0000256" key="5">
    <source>
        <dbReference type="PROSITE-ProRule" id="PRU00309"/>
    </source>
</evidence>
<dbReference type="PANTHER" id="PTHR46600:SF11">
    <property type="entry name" value="THAP DOMAIN-CONTAINING PROTEIN 10"/>
    <property type="match status" value="1"/>
</dbReference>
<dbReference type="OrthoDB" id="8195867at2759"/>
<feature type="non-terminal residue" evidence="7">
    <location>
        <position position="91"/>
    </location>
</feature>
<reference evidence="7 8" key="1">
    <citation type="submission" date="2019-01" db="EMBL/GenBank/DDBJ databases">
        <authorList>
            <person name="Sayadi A."/>
        </authorList>
    </citation>
    <scope>NUCLEOTIDE SEQUENCE [LARGE SCALE GENOMIC DNA]</scope>
</reference>
<proteinExistence type="predicted"/>
<name>A0A653CBY8_CALMS</name>
<dbReference type="GO" id="GO:0008270">
    <property type="term" value="F:zinc ion binding"/>
    <property type="evidence" value="ECO:0007669"/>
    <property type="project" value="UniProtKB-KW"/>
</dbReference>
<keyword evidence="8" id="KW-1185">Reference proteome</keyword>
<dbReference type="SUPFAM" id="SSF57716">
    <property type="entry name" value="Glucocorticoid receptor-like (DNA-binding domain)"/>
    <property type="match status" value="1"/>
</dbReference>
<evidence type="ECO:0000313" key="8">
    <source>
        <dbReference type="Proteomes" id="UP000410492"/>
    </source>
</evidence>
<accession>A0A653CBY8</accession>
<dbReference type="EMBL" id="CAACVG010007433">
    <property type="protein sequence ID" value="VEN45408.1"/>
    <property type="molecule type" value="Genomic_DNA"/>
</dbReference>
<dbReference type="AlphaFoldDB" id="A0A653CBY8"/>
<gene>
    <name evidence="7" type="ORF">CALMAC_LOCUS7869</name>
</gene>
<keyword evidence="1" id="KW-0479">Metal-binding</keyword>
<dbReference type="InterPro" id="IPR026516">
    <property type="entry name" value="THAP1/10"/>
</dbReference>
<dbReference type="InterPro" id="IPR006612">
    <property type="entry name" value="THAP_Znf"/>
</dbReference>
<dbReference type="PANTHER" id="PTHR46600">
    <property type="entry name" value="THAP DOMAIN-CONTAINING"/>
    <property type="match status" value="1"/>
</dbReference>
<evidence type="ECO:0000259" key="6">
    <source>
        <dbReference type="PROSITE" id="PS50950"/>
    </source>
</evidence>
<evidence type="ECO:0000256" key="2">
    <source>
        <dbReference type="ARBA" id="ARBA00022771"/>
    </source>
</evidence>
<keyword evidence="4 5" id="KW-0238">DNA-binding</keyword>
<dbReference type="GO" id="GO:0043565">
    <property type="term" value="F:sequence-specific DNA binding"/>
    <property type="evidence" value="ECO:0007669"/>
    <property type="project" value="InterPro"/>
</dbReference>
<sequence>MPQFCCVVNCGSRSNRDNLHFYRIPQVLKHAHRTDLNELSALRRQKWLEAIKRKDFSETKIKNARVCSKHFISGKPSELAEKLNPDWVPSV</sequence>
<evidence type="ECO:0000313" key="7">
    <source>
        <dbReference type="EMBL" id="VEN45408.1"/>
    </source>
</evidence>
<dbReference type="SMART" id="SM00980">
    <property type="entry name" value="THAP"/>
    <property type="match status" value="1"/>
</dbReference>